<feature type="domain" description="Low molecular weight protein antigen 6 PH" evidence="2">
    <location>
        <begin position="64"/>
        <end position="101"/>
    </location>
</feature>
<dbReference type="InterPro" id="IPR019692">
    <property type="entry name" value="CFP-6_PH"/>
</dbReference>
<reference evidence="4" key="1">
    <citation type="submission" date="2016-10" db="EMBL/GenBank/DDBJ databases">
        <authorList>
            <person name="Varghese N."/>
            <person name="Submissions S."/>
        </authorList>
    </citation>
    <scope>NUCLEOTIDE SEQUENCE [LARGE SCALE GENOMIC DNA]</scope>
    <source>
        <strain evidence="4">PL19</strain>
    </source>
</reference>
<keyword evidence="4" id="KW-1185">Reference proteome</keyword>
<feature type="transmembrane region" description="Helical" evidence="1">
    <location>
        <begin position="45"/>
        <end position="67"/>
    </location>
</feature>
<dbReference type="OrthoDB" id="4337405at2"/>
<gene>
    <name evidence="3" type="ORF">SAMN05192584_1157</name>
</gene>
<dbReference type="Proteomes" id="UP000198928">
    <property type="component" value="Unassembled WGS sequence"/>
</dbReference>
<organism evidence="3 4">
    <name type="scientific">Streptomyces pini</name>
    <dbReference type="NCBI Taxonomy" id="1520580"/>
    <lineage>
        <taxon>Bacteria</taxon>
        <taxon>Bacillati</taxon>
        <taxon>Actinomycetota</taxon>
        <taxon>Actinomycetes</taxon>
        <taxon>Kitasatosporales</taxon>
        <taxon>Streptomycetaceae</taxon>
        <taxon>Streptomyces</taxon>
    </lineage>
</organism>
<evidence type="ECO:0000256" key="1">
    <source>
        <dbReference type="SAM" id="Phobius"/>
    </source>
</evidence>
<evidence type="ECO:0000313" key="4">
    <source>
        <dbReference type="Proteomes" id="UP000198928"/>
    </source>
</evidence>
<evidence type="ECO:0000259" key="2">
    <source>
        <dbReference type="Pfam" id="PF10756"/>
    </source>
</evidence>
<feature type="transmembrane region" description="Helical" evidence="1">
    <location>
        <begin position="187"/>
        <end position="208"/>
    </location>
</feature>
<feature type="transmembrane region" description="Helical" evidence="1">
    <location>
        <begin position="12"/>
        <end position="33"/>
    </location>
</feature>
<dbReference type="Pfam" id="PF10756">
    <property type="entry name" value="bPH_6"/>
    <property type="match status" value="1"/>
</dbReference>
<dbReference type="RefSeq" id="WP_093851064.1">
    <property type="nucleotide sequence ID" value="NZ_FOSG01000015.1"/>
</dbReference>
<name>A0A1I4FYL8_9ACTN</name>
<keyword evidence="1" id="KW-0472">Membrane</keyword>
<protein>
    <submittedName>
        <fullName evidence="3">PH domain-containing protein</fullName>
    </submittedName>
</protein>
<dbReference type="EMBL" id="FOSG01000015">
    <property type="protein sequence ID" value="SFL22350.1"/>
    <property type="molecule type" value="Genomic_DNA"/>
</dbReference>
<proteinExistence type="predicted"/>
<evidence type="ECO:0000313" key="3">
    <source>
        <dbReference type="EMBL" id="SFL22350.1"/>
    </source>
</evidence>
<keyword evidence="1" id="KW-1133">Transmembrane helix</keyword>
<keyword evidence="1" id="KW-0812">Transmembrane</keyword>
<dbReference type="AlphaFoldDB" id="A0A1I4FYL8"/>
<sequence>MSEQTGYADHTYRSTMGMVGGTLLLALVVLLSADGIVSGEGRTRWLSLAALVALVPLIFAFSLRPAVYAGRERLRVRNPFRTITLPWASVEGVRAAYSAEVFAGDGKYQMWAIPVSLRQRKKALRQSQGGGGESSVNLSGHGSVFAPELSGTGGYRAQADQAIDEIRTLAERHSSEEGAQGAPSVRWAYEVLVPAVAGGAAVLLLLFLG</sequence>
<accession>A0A1I4FYL8</accession>